<reference evidence="3 4" key="1">
    <citation type="journal article" date="2016" name="Genome Biol. Evol.">
        <title>Gene Family Evolution Reflects Adaptation to Soil Environmental Stressors in the Genome of the Collembolan Orchesella cincta.</title>
        <authorList>
            <person name="Faddeeva-Vakhrusheva A."/>
            <person name="Derks M.F."/>
            <person name="Anvar S.Y."/>
            <person name="Agamennone V."/>
            <person name="Suring W."/>
            <person name="Smit S."/>
            <person name="van Straalen N.M."/>
            <person name="Roelofs D."/>
        </authorList>
    </citation>
    <scope>NUCLEOTIDE SEQUENCE [LARGE SCALE GENOMIC DNA]</scope>
    <source>
        <tissue evidence="3">Mixed pool</tissue>
    </source>
</reference>
<keyword evidence="1" id="KW-0812">Transmembrane</keyword>
<gene>
    <name evidence="3" type="ORF">Ocin01_17153</name>
</gene>
<evidence type="ECO:0000259" key="2">
    <source>
        <dbReference type="PROSITE" id="PS50041"/>
    </source>
</evidence>
<dbReference type="Pfam" id="PF00059">
    <property type="entry name" value="Lectin_C"/>
    <property type="match status" value="2"/>
</dbReference>
<dbReference type="InterPro" id="IPR051004">
    <property type="entry name" value="DC-SIGN_domain-containing"/>
</dbReference>
<dbReference type="Proteomes" id="UP000094527">
    <property type="component" value="Unassembled WGS sequence"/>
</dbReference>
<dbReference type="GO" id="GO:0030246">
    <property type="term" value="F:carbohydrate binding"/>
    <property type="evidence" value="ECO:0007669"/>
    <property type="project" value="UniProtKB-KW"/>
</dbReference>
<evidence type="ECO:0000313" key="4">
    <source>
        <dbReference type="Proteomes" id="UP000094527"/>
    </source>
</evidence>
<dbReference type="PROSITE" id="PS50041">
    <property type="entry name" value="C_TYPE_LECTIN_2"/>
    <property type="match status" value="3"/>
</dbReference>
<dbReference type="EMBL" id="LJIJ01002563">
    <property type="protein sequence ID" value="ODM89529.1"/>
    <property type="molecule type" value="Genomic_DNA"/>
</dbReference>
<protein>
    <submittedName>
        <fullName evidence="3">C-type lectin domain family 17, member A</fullName>
    </submittedName>
</protein>
<keyword evidence="4" id="KW-1185">Reference proteome</keyword>
<dbReference type="AlphaFoldDB" id="A0A1D2M9B0"/>
<feature type="domain" description="C-type lectin" evidence="2">
    <location>
        <begin position="146"/>
        <end position="245"/>
    </location>
</feature>
<dbReference type="Gene3D" id="3.10.100.10">
    <property type="entry name" value="Mannose-Binding Protein A, subunit A"/>
    <property type="match status" value="3"/>
</dbReference>
<dbReference type="SUPFAM" id="SSF56436">
    <property type="entry name" value="C-type lectin-like"/>
    <property type="match status" value="3"/>
</dbReference>
<feature type="domain" description="C-type lectin" evidence="2">
    <location>
        <begin position="11"/>
        <end position="123"/>
    </location>
</feature>
<dbReference type="PANTHER" id="PTHR22802">
    <property type="entry name" value="C-TYPE LECTIN SUPERFAMILY MEMBER"/>
    <property type="match status" value="1"/>
</dbReference>
<keyword evidence="3" id="KW-0430">Lectin</keyword>
<evidence type="ECO:0000256" key="1">
    <source>
        <dbReference type="SAM" id="Phobius"/>
    </source>
</evidence>
<keyword evidence="1" id="KW-1133">Transmembrane helix</keyword>
<dbReference type="InterPro" id="IPR016187">
    <property type="entry name" value="CTDL_fold"/>
</dbReference>
<name>A0A1D2M9B0_ORCCI</name>
<comment type="caution">
    <text evidence="3">The sequence shown here is derived from an EMBL/GenBank/DDBJ whole genome shotgun (WGS) entry which is preliminary data.</text>
</comment>
<feature type="transmembrane region" description="Helical" evidence="1">
    <location>
        <begin position="523"/>
        <end position="541"/>
    </location>
</feature>
<proteinExistence type="predicted"/>
<evidence type="ECO:0000313" key="3">
    <source>
        <dbReference type="EMBL" id="ODM89529.1"/>
    </source>
</evidence>
<dbReference type="CDD" id="cd00037">
    <property type="entry name" value="CLECT"/>
    <property type="match status" value="1"/>
</dbReference>
<dbReference type="PANTHER" id="PTHR22802:SF465">
    <property type="entry name" value="AT17652P-RELATED"/>
    <property type="match status" value="1"/>
</dbReference>
<keyword evidence="1" id="KW-0472">Membrane</keyword>
<sequence length="586" mass="66804">ESRHFRKLGTVEGKTYFEDVTLRSWNASRAFCEKRGLEFGTITSRAEANFLQSSHIYSGWYWVAGKDLQDDGRFSWVTTGEAANAFRFGNWWHSEDNEHCLVYDPPSRFFKRACYHGHYTLCETFDQIQTKSNQSGKAGLINLGAIDGWSYYGDTIPRDWDDAKEYCEDNEMKLATIRGKSQVDFLKEACREIEYDGWYWISGMKLEDGTKYETWHTEDRCPSFGLLDEHYYQHHCYHKHFVLCESVVEITSSTHEQISSTTQPANTDEISVVLATSSKADRETEGLSELTAAVIGTEQSVFAVRKQMQINSLAESGAVLGAIDEKVYFGDAVLRNWTQALKYCEKHGMRLGTITNQAQVNLLKSAFNSISFNGLYWIAGKDVGGDGIFTWIHNGESVETFDNLGWEILNNEDELDLHCLAYSADDNESWNYFRGECSEKIFTLCETIPSIPNKSIVTTILVVIVTTILFTLAIILLLPKAIEWIRARWLVNRQVPIDLSIEIGLHNVLLTAYKTYCKMARSLYLVQIVLQVFIVLGLTNGQNNEASYFTNGLSDSQFTNEDNDVFIFLKLLVLLENNDSDNKKLF</sequence>
<feature type="non-terminal residue" evidence="3">
    <location>
        <position position="1"/>
    </location>
</feature>
<feature type="transmembrane region" description="Helical" evidence="1">
    <location>
        <begin position="456"/>
        <end position="478"/>
    </location>
</feature>
<dbReference type="InterPro" id="IPR016186">
    <property type="entry name" value="C-type_lectin-like/link_sf"/>
</dbReference>
<dbReference type="SMART" id="SM00034">
    <property type="entry name" value="CLECT"/>
    <property type="match status" value="3"/>
</dbReference>
<accession>A0A1D2M9B0</accession>
<dbReference type="InterPro" id="IPR001304">
    <property type="entry name" value="C-type_lectin-like"/>
</dbReference>
<organism evidence="3 4">
    <name type="scientific">Orchesella cincta</name>
    <name type="common">Springtail</name>
    <name type="synonym">Podura cincta</name>
    <dbReference type="NCBI Taxonomy" id="48709"/>
    <lineage>
        <taxon>Eukaryota</taxon>
        <taxon>Metazoa</taxon>
        <taxon>Ecdysozoa</taxon>
        <taxon>Arthropoda</taxon>
        <taxon>Hexapoda</taxon>
        <taxon>Collembola</taxon>
        <taxon>Entomobryomorpha</taxon>
        <taxon>Entomobryoidea</taxon>
        <taxon>Orchesellidae</taxon>
        <taxon>Orchesellinae</taxon>
        <taxon>Orchesella</taxon>
    </lineage>
</organism>
<dbReference type="OrthoDB" id="7760957at2759"/>
<dbReference type="STRING" id="48709.A0A1D2M9B0"/>
<feature type="domain" description="C-type lectin" evidence="2">
    <location>
        <begin position="323"/>
        <end position="446"/>
    </location>
</feature>
<dbReference type="OMA" id="GYTIIPF"/>